<accession>B0D1Y0</accession>
<dbReference type="KEGG" id="lbc:LACBIDRAFT_324475"/>
<dbReference type="GeneID" id="6073519"/>
<proteinExistence type="predicted"/>
<dbReference type="EMBL" id="DS547095">
    <property type="protein sequence ID" value="EDR12071.1"/>
    <property type="molecule type" value="Genomic_DNA"/>
</dbReference>
<sequence length="159" mass="18122">MSGALDLVYTRRMVEQRAMNGYWYGRSITRPTIVPVGLVTNAQSFDCVGSVDVAAWIPHLYNERTFVDASSTQYHVNHPKQAGWTFIFCYEPQDQADHHRVNMPLRRILIKKNLEWYGNVLVLKSDRDGGITNVAPADVRLINAAVLKYDSPFFFLSQA</sequence>
<evidence type="ECO:0000313" key="2">
    <source>
        <dbReference type="Proteomes" id="UP000001194"/>
    </source>
</evidence>
<dbReference type="HOGENOM" id="CLU_1661061_0_0_1"/>
<dbReference type="OrthoDB" id="3006868at2759"/>
<dbReference type="InParanoid" id="B0D1Y0"/>
<gene>
    <name evidence="1" type="ORF">LACBIDRAFT_324475</name>
</gene>
<keyword evidence="2" id="KW-1185">Reference proteome</keyword>
<reference evidence="1 2" key="1">
    <citation type="journal article" date="2008" name="Nature">
        <title>The genome of Laccaria bicolor provides insights into mycorrhizal symbiosis.</title>
        <authorList>
            <person name="Martin F."/>
            <person name="Aerts A."/>
            <person name="Ahren D."/>
            <person name="Brun A."/>
            <person name="Danchin E.G.J."/>
            <person name="Duchaussoy F."/>
            <person name="Gibon J."/>
            <person name="Kohler A."/>
            <person name="Lindquist E."/>
            <person name="Pereda V."/>
            <person name="Salamov A."/>
            <person name="Shapiro H.J."/>
            <person name="Wuyts J."/>
            <person name="Blaudez D."/>
            <person name="Buee M."/>
            <person name="Brokstein P."/>
            <person name="Canbaeck B."/>
            <person name="Cohen D."/>
            <person name="Courty P.E."/>
            <person name="Coutinho P.M."/>
            <person name="Delaruelle C."/>
            <person name="Detter J.C."/>
            <person name="Deveau A."/>
            <person name="DiFazio S."/>
            <person name="Duplessis S."/>
            <person name="Fraissinet-Tachet L."/>
            <person name="Lucic E."/>
            <person name="Frey-Klett P."/>
            <person name="Fourrey C."/>
            <person name="Feussner I."/>
            <person name="Gay G."/>
            <person name="Grimwood J."/>
            <person name="Hoegger P.J."/>
            <person name="Jain P."/>
            <person name="Kilaru S."/>
            <person name="Labbe J."/>
            <person name="Lin Y.C."/>
            <person name="Legue V."/>
            <person name="Le Tacon F."/>
            <person name="Marmeisse R."/>
            <person name="Melayah D."/>
            <person name="Montanini B."/>
            <person name="Muratet M."/>
            <person name="Nehls U."/>
            <person name="Niculita-Hirzel H."/>
            <person name="Oudot-Le Secq M.P."/>
            <person name="Peter M."/>
            <person name="Quesneville H."/>
            <person name="Rajashekar B."/>
            <person name="Reich M."/>
            <person name="Rouhier N."/>
            <person name="Schmutz J."/>
            <person name="Yin T."/>
            <person name="Chalot M."/>
            <person name="Henrissat B."/>
            <person name="Kuees U."/>
            <person name="Lucas S."/>
            <person name="Van de Peer Y."/>
            <person name="Podila G.K."/>
            <person name="Polle A."/>
            <person name="Pukkila P.J."/>
            <person name="Richardson P.M."/>
            <person name="Rouze P."/>
            <person name="Sanders I.R."/>
            <person name="Stajich J.E."/>
            <person name="Tunlid A."/>
            <person name="Tuskan G."/>
            <person name="Grigoriev I.V."/>
        </authorList>
    </citation>
    <scope>NUCLEOTIDE SEQUENCE [LARGE SCALE GENOMIC DNA]</scope>
    <source>
        <strain evidence="2">S238N-H82 / ATCC MYA-4686</strain>
    </source>
</reference>
<evidence type="ECO:0000313" key="1">
    <source>
        <dbReference type="EMBL" id="EDR12071.1"/>
    </source>
</evidence>
<dbReference type="Proteomes" id="UP000001194">
    <property type="component" value="Unassembled WGS sequence"/>
</dbReference>
<dbReference type="RefSeq" id="XP_001877968.1">
    <property type="nucleotide sequence ID" value="XM_001877933.1"/>
</dbReference>
<organism evidence="2">
    <name type="scientific">Laccaria bicolor (strain S238N-H82 / ATCC MYA-4686)</name>
    <name type="common">Bicoloured deceiver</name>
    <name type="synonym">Laccaria laccata var. bicolor</name>
    <dbReference type="NCBI Taxonomy" id="486041"/>
    <lineage>
        <taxon>Eukaryota</taxon>
        <taxon>Fungi</taxon>
        <taxon>Dikarya</taxon>
        <taxon>Basidiomycota</taxon>
        <taxon>Agaricomycotina</taxon>
        <taxon>Agaricomycetes</taxon>
        <taxon>Agaricomycetidae</taxon>
        <taxon>Agaricales</taxon>
        <taxon>Agaricineae</taxon>
        <taxon>Hydnangiaceae</taxon>
        <taxon>Laccaria</taxon>
    </lineage>
</organism>
<protein>
    <submittedName>
        <fullName evidence="1">Predicted protein</fullName>
    </submittedName>
</protein>
<name>B0D1Y0_LACBS</name>
<dbReference type="AlphaFoldDB" id="B0D1Y0"/>